<keyword evidence="1" id="KW-0732">Signal</keyword>
<dbReference type="EMBL" id="LXQD01000315">
    <property type="protein sequence ID" value="RCJ25191.1"/>
    <property type="molecule type" value="Genomic_DNA"/>
</dbReference>
<evidence type="ECO:0000256" key="1">
    <source>
        <dbReference type="SAM" id="SignalP"/>
    </source>
</evidence>
<keyword evidence="3" id="KW-1185">Reference proteome</keyword>
<feature type="chain" id="PRO_5017058741" description="Lectin" evidence="1">
    <location>
        <begin position="26"/>
        <end position="263"/>
    </location>
</feature>
<comment type="caution">
    <text evidence="2">The sequence shown here is derived from an EMBL/GenBank/DDBJ whole genome shotgun (WGS) entry which is preliminary data.</text>
</comment>
<reference evidence="2" key="1">
    <citation type="submission" date="2016-04" db="EMBL/GenBank/DDBJ databases">
        <authorList>
            <person name="Tabuchi Yagui T.R."/>
        </authorList>
    </citation>
    <scope>NUCLEOTIDE SEQUENCE [LARGE SCALE GENOMIC DNA]</scope>
    <source>
        <strain evidence="2">NIES-26</strain>
    </source>
</reference>
<gene>
    <name evidence="2" type="ORF">A6770_28025</name>
</gene>
<accession>A0A367QN70</accession>
<evidence type="ECO:0000313" key="3">
    <source>
        <dbReference type="Proteomes" id="UP000252107"/>
    </source>
</evidence>
<proteinExistence type="predicted"/>
<evidence type="ECO:0000313" key="2">
    <source>
        <dbReference type="EMBL" id="RCJ25191.1"/>
    </source>
</evidence>
<dbReference type="Proteomes" id="UP000252107">
    <property type="component" value="Unassembled WGS sequence"/>
</dbReference>
<dbReference type="AlphaFoldDB" id="A0A367QN70"/>
<feature type="signal peptide" evidence="1">
    <location>
        <begin position="1"/>
        <end position="25"/>
    </location>
</feature>
<organism evidence="2 3">
    <name type="scientific">Nostoc minutum NIES-26</name>
    <dbReference type="NCBI Taxonomy" id="1844469"/>
    <lineage>
        <taxon>Bacteria</taxon>
        <taxon>Bacillati</taxon>
        <taxon>Cyanobacteriota</taxon>
        <taxon>Cyanophyceae</taxon>
        <taxon>Nostocales</taxon>
        <taxon>Nostocaceae</taxon>
        <taxon>Nostoc</taxon>
    </lineage>
</organism>
<name>A0A367QN70_9NOSO</name>
<sequence length="263" mass="28651">MLRLTMKSLTLGSMVALSTATSVFAQVPTLQNLQLVQAPSFSCGPHVRTYVVKPLDNRRGFGIRCVKFSEGRPGQTRIPRLAWYGEGNWGGATYRHVGQAIYRGSNLVGFASDIHGNGEDINNNFPGNLKVQVLGSKIRVTGAWNEEWQLVNATNYNPLPRPRTCGGYFDEYKVSDLTGSRRGNGLRCVLTVGPKNTTWFGNGNWEGSTYSHIGTRSFNGYGAGDVCGAGFGPICNTFGWGSLKLNSVPGGFDVTGAWSEKWR</sequence>
<evidence type="ECO:0008006" key="4">
    <source>
        <dbReference type="Google" id="ProtNLM"/>
    </source>
</evidence>
<protein>
    <recommendedName>
        <fullName evidence="4">Lectin</fullName>
    </recommendedName>
</protein>